<organism evidence="1 2">
    <name type="scientific">Hymenobacter lapidarius</name>
    <dbReference type="NCBI Taxonomy" id="1908237"/>
    <lineage>
        <taxon>Bacteria</taxon>
        <taxon>Pseudomonadati</taxon>
        <taxon>Bacteroidota</taxon>
        <taxon>Cytophagia</taxon>
        <taxon>Cytophagales</taxon>
        <taxon>Hymenobacteraceae</taxon>
        <taxon>Hymenobacter</taxon>
    </lineage>
</organism>
<dbReference type="AlphaFoldDB" id="A0A1G1TFJ2"/>
<protein>
    <submittedName>
        <fullName evidence="1">Uncharacterized protein</fullName>
    </submittedName>
</protein>
<dbReference type="EMBL" id="MDZB01000006">
    <property type="protein sequence ID" value="OGX89634.1"/>
    <property type="molecule type" value="Genomic_DNA"/>
</dbReference>
<evidence type="ECO:0000313" key="1">
    <source>
        <dbReference type="EMBL" id="OGX89634.1"/>
    </source>
</evidence>
<reference evidence="1 2" key="1">
    <citation type="submission" date="2016-08" db="EMBL/GenBank/DDBJ databases">
        <title>Hymenobacter coccineus sp. nov., Hymenobacter lapidarius sp. nov. and Hymenobacter glacialis sp. nov., isolated from Antarctic soil.</title>
        <authorList>
            <person name="Sedlacek I."/>
            <person name="Kralova S."/>
            <person name="Kyrova K."/>
            <person name="Maslanova I."/>
            <person name="Stankova E."/>
            <person name="Vrbovska V."/>
            <person name="Nemec M."/>
            <person name="Bartak M."/>
            <person name="Svec P."/>
            <person name="Busse H.-J."/>
            <person name="Pantucek R."/>
        </authorList>
    </citation>
    <scope>NUCLEOTIDE SEQUENCE [LARGE SCALE GENOMIC DNA]</scope>
    <source>
        <strain evidence="1 2">CCM 8643</strain>
    </source>
</reference>
<dbReference type="Proteomes" id="UP000176294">
    <property type="component" value="Unassembled WGS sequence"/>
</dbReference>
<dbReference type="RefSeq" id="WP_070724175.1">
    <property type="nucleotide sequence ID" value="NZ_MDZB01000006.1"/>
</dbReference>
<sequence length="86" mass="9928">MAEFDELLTNFSPAWERHHRWHTLEGRRRQFPAYRERPNAVLAGSEVKLFFLLTYFKNNSLQQHQAASFGISQAHVSQLSTALLGA</sequence>
<accession>A0A1G1TFJ2</accession>
<evidence type="ECO:0000313" key="2">
    <source>
        <dbReference type="Proteomes" id="UP000176294"/>
    </source>
</evidence>
<proteinExistence type="predicted"/>
<gene>
    <name evidence="1" type="ORF">BEN47_19545</name>
</gene>
<name>A0A1G1TFJ2_9BACT</name>
<dbReference type="OrthoDB" id="879789at2"/>
<comment type="caution">
    <text evidence="1">The sequence shown here is derived from an EMBL/GenBank/DDBJ whole genome shotgun (WGS) entry which is preliminary data.</text>
</comment>
<keyword evidence="2" id="KW-1185">Reference proteome</keyword>